<reference evidence="3" key="2">
    <citation type="submission" date="2025-09" db="UniProtKB">
        <authorList>
            <consortium name="Ensembl"/>
        </authorList>
    </citation>
    <scope>IDENTIFICATION</scope>
</reference>
<feature type="compositionally biased region" description="Basic and acidic residues" evidence="2">
    <location>
        <begin position="303"/>
        <end position="316"/>
    </location>
</feature>
<proteinExistence type="inferred from homology"/>
<evidence type="ECO:0000313" key="3">
    <source>
        <dbReference type="Ensembl" id="ENSCSRP00000017127.1"/>
    </source>
</evidence>
<accession>A0A8C3XRF3</accession>
<sequence>MSLSHLPGASRGGLIAGVPRDSSASECHDLLCSIEGWLKLPVRYRDSAPSESCIVCSVNSLLNETCKTAAASGEIAPSSSHAKPAARSAAAALQGALLRGGGNYPTLPRQGALHHPEREPESEKGRRGEPQAEVGSGRGNGALQFQPSLSPSSAIPVQGILQSPTTHLGSHSHSSPVSALGLVQTIKDHITKPTAMARGRVAHLIEWKGWSAPQAGGEPWLTEEEHYSYLTDELREARFAAGVAEQFAITEATLSAWSSLADEEMNYGGSSQEIVQLQGSFPVLSAMSSPAGLWSSPALPADSSEKEQACAGREQEGAAGVHQKRLSSSLHYVDSSSLSEDEVFYN</sequence>
<reference evidence="3" key="1">
    <citation type="submission" date="2025-08" db="UniProtKB">
        <authorList>
            <consortium name="Ensembl"/>
        </authorList>
    </citation>
    <scope>IDENTIFICATION</scope>
</reference>
<evidence type="ECO:0000313" key="4">
    <source>
        <dbReference type="Proteomes" id="UP000694403"/>
    </source>
</evidence>
<dbReference type="Pfam" id="PF15010">
    <property type="entry name" value="FAM131"/>
    <property type="match status" value="1"/>
</dbReference>
<dbReference type="PANTHER" id="PTHR15736:SF2">
    <property type="entry name" value="PROTEIN FAM131C"/>
    <property type="match status" value="1"/>
</dbReference>
<protein>
    <submittedName>
        <fullName evidence="3">Family with sequence similarity 131 member C</fullName>
    </submittedName>
</protein>
<feature type="region of interest" description="Disordered" evidence="2">
    <location>
        <begin position="295"/>
        <end position="323"/>
    </location>
</feature>
<dbReference type="PANTHER" id="PTHR15736">
    <property type="entry name" value="PROTEIN FAM131B-RELATED"/>
    <property type="match status" value="1"/>
</dbReference>
<dbReference type="Proteomes" id="UP000694403">
    <property type="component" value="Unplaced"/>
</dbReference>
<comment type="similarity">
    <text evidence="1">Belongs to the FAM131 family.</text>
</comment>
<dbReference type="InterPro" id="IPR026782">
    <property type="entry name" value="FAM131"/>
</dbReference>
<keyword evidence="4" id="KW-1185">Reference proteome</keyword>
<name>A0A8C3XRF3_CHESE</name>
<dbReference type="Ensembl" id="ENSCSRT00000017922.1">
    <property type="protein sequence ID" value="ENSCSRP00000017127.1"/>
    <property type="gene ID" value="ENSCSRG00000013148.1"/>
</dbReference>
<evidence type="ECO:0000256" key="2">
    <source>
        <dbReference type="SAM" id="MobiDB-lite"/>
    </source>
</evidence>
<dbReference type="AlphaFoldDB" id="A0A8C3XRF3"/>
<feature type="region of interest" description="Disordered" evidence="2">
    <location>
        <begin position="104"/>
        <end position="149"/>
    </location>
</feature>
<evidence type="ECO:0000256" key="1">
    <source>
        <dbReference type="ARBA" id="ARBA00010635"/>
    </source>
</evidence>
<feature type="compositionally biased region" description="Basic and acidic residues" evidence="2">
    <location>
        <begin position="114"/>
        <end position="130"/>
    </location>
</feature>
<organism evidence="3 4">
    <name type="scientific">Chelydra serpentina</name>
    <name type="common">Snapping turtle</name>
    <name type="synonym">Testudo serpentina</name>
    <dbReference type="NCBI Taxonomy" id="8475"/>
    <lineage>
        <taxon>Eukaryota</taxon>
        <taxon>Metazoa</taxon>
        <taxon>Chordata</taxon>
        <taxon>Craniata</taxon>
        <taxon>Vertebrata</taxon>
        <taxon>Euteleostomi</taxon>
        <taxon>Archelosauria</taxon>
        <taxon>Testudinata</taxon>
        <taxon>Testudines</taxon>
        <taxon>Cryptodira</taxon>
        <taxon>Durocryptodira</taxon>
        <taxon>Americhelydia</taxon>
        <taxon>Chelydroidea</taxon>
        <taxon>Chelydridae</taxon>
        <taxon>Chelydra</taxon>
    </lineage>
</organism>